<evidence type="ECO:0000256" key="4">
    <source>
        <dbReference type="ARBA" id="ARBA00022833"/>
    </source>
</evidence>
<evidence type="ECO:0000256" key="2">
    <source>
        <dbReference type="ARBA" id="ARBA00022670"/>
    </source>
</evidence>
<reference evidence="10" key="1">
    <citation type="submission" date="2016-10" db="EMBL/GenBank/DDBJ databases">
        <authorList>
            <person name="Varghese N."/>
            <person name="Submissions S."/>
        </authorList>
    </citation>
    <scope>NUCLEOTIDE SEQUENCE [LARGE SCALE GENOMIC DNA]</scope>
    <source>
        <strain evidence="10">DSM 14807</strain>
    </source>
</reference>
<dbReference type="PANTHER" id="PTHR43690">
    <property type="entry name" value="NARDILYSIN"/>
    <property type="match status" value="1"/>
</dbReference>
<dbReference type="InterPro" id="IPR007863">
    <property type="entry name" value="Peptidase_M16_C"/>
</dbReference>
<feature type="signal peptide" evidence="6">
    <location>
        <begin position="1"/>
        <end position="36"/>
    </location>
</feature>
<keyword evidence="10" id="KW-1185">Reference proteome</keyword>
<keyword evidence="3" id="KW-0378">Hydrolase</keyword>
<dbReference type="PANTHER" id="PTHR43690:SF17">
    <property type="entry name" value="PROTEIN YHJJ"/>
    <property type="match status" value="1"/>
</dbReference>
<dbReference type="Gene3D" id="3.30.830.10">
    <property type="entry name" value="Metalloenzyme, LuxS/M16 peptidase-like"/>
    <property type="match status" value="2"/>
</dbReference>
<feature type="chain" id="PRO_5011550755" evidence="6">
    <location>
        <begin position="37"/>
        <end position="460"/>
    </location>
</feature>
<feature type="domain" description="Peptidase M16 N-terminal" evidence="7">
    <location>
        <begin position="54"/>
        <end position="168"/>
    </location>
</feature>
<evidence type="ECO:0000259" key="7">
    <source>
        <dbReference type="Pfam" id="PF00675"/>
    </source>
</evidence>
<dbReference type="GO" id="GO:0046872">
    <property type="term" value="F:metal ion binding"/>
    <property type="evidence" value="ECO:0007669"/>
    <property type="project" value="InterPro"/>
</dbReference>
<keyword evidence="6" id="KW-0732">Signal</keyword>
<gene>
    <name evidence="9" type="ORF">SAMN05660895_2006</name>
</gene>
<dbReference type="InterPro" id="IPR011249">
    <property type="entry name" value="Metalloenz_LuxS/M16"/>
</dbReference>
<dbReference type="RefSeq" id="WP_245759962.1">
    <property type="nucleotide sequence ID" value="NZ_FPCJ01000001.1"/>
</dbReference>
<evidence type="ECO:0000256" key="3">
    <source>
        <dbReference type="ARBA" id="ARBA00022801"/>
    </source>
</evidence>
<protein>
    <submittedName>
        <fullName evidence="9">Predicted Zn-dependent peptidase</fullName>
    </submittedName>
</protein>
<dbReference type="Proteomes" id="UP000199537">
    <property type="component" value="Unassembled WGS sequence"/>
</dbReference>
<dbReference type="AlphaFoldDB" id="A0A1I7NII8"/>
<dbReference type="Pfam" id="PF05193">
    <property type="entry name" value="Peptidase_M16_C"/>
    <property type="match status" value="1"/>
</dbReference>
<evidence type="ECO:0000313" key="10">
    <source>
        <dbReference type="Proteomes" id="UP000199537"/>
    </source>
</evidence>
<organism evidence="9 10">
    <name type="scientific">Thermoflavifilum thermophilum</name>
    <dbReference type="NCBI Taxonomy" id="1393122"/>
    <lineage>
        <taxon>Bacteria</taxon>
        <taxon>Pseudomonadati</taxon>
        <taxon>Bacteroidota</taxon>
        <taxon>Chitinophagia</taxon>
        <taxon>Chitinophagales</taxon>
        <taxon>Chitinophagaceae</taxon>
        <taxon>Thermoflavifilum</taxon>
    </lineage>
</organism>
<dbReference type="EMBL" id="FPCJ01000001">
    <property type="protein sequence ID" value="SFV34467.1"/>
    <property type="molecule type" value="Genomic_DNA"/>
</dbReference>
<dbReference type="InterPro" id="IPR011765">
    <property type="entry name" value="Pept_M16_N"/>
</dbReference>
<name>A0A1I7NII8_9BACT</name>
<evidence type="ECO:0000313" key="9">
    <source>
        <dbReference type="EMBL" id="SFV34467.1"/>
    </source>
</evidence>
<dbReference type="GO" id="GO:0008237">
    <property type="term" value="F:metallopeptidase activity"/>
    <property type="evidence" value="ECO:0007669"/>
    <property type="project" value="UniProtKB-KW"/>
</dbReference>
<evidence type="ECO:0000259" key="8">
    <source>
        <dbReference type="Pfam" id="PF05193"/>
    </source>
</evidence>
<evidence type="ECO:0000256" key="1">
    <source>
        <dbReference type="ARBA" id="ARBA00007261"/>
    </source>
</evidence>
<comment type="similarity">
    <text evidence="1">Belongs to the peptidase M16 family.</text>
</comment>
<accession>A0A1I7NII8</accession>
<dbReference type="STRING" id="1393122.SAMN05660895_2006"/>
<keyword evidence="4" id="KW-0862">Zinc</keyword>
<dbReference type="SUPFAM" id="SSF63411">
    <property type="entry name" value="LuxS/MPP-like metallohydrolase"/>
    <property type="match status" value="2"/>
</dbReference>
<dbReference type="GO" id="GO:0006508">
    <property type="term" value="P:proteolysis"/>
    <property type="evidence" value="ECO:0007669"/>
    <property type="project" value="UniProtKB-KW"/>
</dbReference>
<evidence type="ECO:0000256" key="6">
    <source>
        <dbReference type="SAM" id="SignalP"/>
    </source>
</evidence>
<proteinExistence type="inferred from homology"/>
<evidence type="ECO:0000256" key="5">
    <source>
        <dbReference type="ARBA" id="ARBA00023049"/>
    </source>
</evidence>
<keyword evidence="5" id="KW-0482">Metalloprotease</keyword>
<dbReference type="InterPro" id="IPR050626">
    <property type="entry name" value="Peptidase_M16"/>
</dbReference>
<keyword evidence="2" id="KW-0645">Protease</keyword>
<dbReference type="Pfam" id="PF00675">
    <property type="entry name" value="Peptidase_M16"/>
    <property type="match status" value="1"/>
</dbReference>
<feature type="domain" description="Peptidase M16 C-terminal" evidence="8">
    <location>
        <begin position="209"/>
        <end position="384"/>
    </location>
</feature>
<sequence length="460" mass="52342">MLIHTFHKSRRHRNSALWLMMSLPILCLLHPQQAGAQQHLIRFEKYQLPNGLTVILHRDTTVPVVAVTMMYHVGSKNETPGLTGFAHFFEHLMFEGSEYIPRKSFEKYITNAGGSYNANTTQDRTFFYEVLPSNQLALGLWLESERLLHLKIDSIGVNTQREVVKEEKRLRVDNQPYGTIFIEVLKRAFSGPYHWSPIGSMDDINRAQLGQFLQFYHTYYVPNNAILSIAGNIEIDSTKKLIQAYFGSIPKGKTPIPRPDPNEPPLTHEIKDTIYDHIQLPAVIEAYRMPKETSPEYYAAQVLATALSGGPSSRLNTVVKDQKQLAVAVASIPYFNEDAGLLINYAIANMHVNPDSLQQAMDQEVHKLTTQLLPEKEFEKIMNQIQTDVVSSNSTMLGIAESLADYQMFFGDANLINQQLQKYQQVTREEVLQVAKKYLRPDNRVVLYYLPISQKQAAGE</sequence>